<dbReference type="EMBL" id="CP096040">
    <property type="protein sequence ID" value="USQ96312.1"/>
    <property type="molecule type" value="Genomic_DNA"/>
</dbReference>
<dbReference type="InterPro" id="IPR051531">
    <property type="entry name" value="N-acetyltransferase"/>
</dbReference>
<dbReference type="Proteomes" id="UP001057520">
    <property type="component" value="Chromosome"/>
</dbReference>
<gene>
    <name evidence="2" type="ORF">MZV50_01570</name>
</gene>
<evidence type="ECO:0000259" key="1">
    <source>
        <dbReference type="PROSITE" id="PS51186"/>
    </source>
</evidence>
<proteinExistence type="predicted"/>
<protein>
    <submittedName>
        <fullName evidence="2">GNAT family N-acetyltransferase</fullName>
    </submittedName>
</protein>
<dbReference type="PROSITE" id="PS51186">
    <property type="entry name" value="GNAT"/>
    <property type="match status" value="1"/>
</dbReference>
<sequence length="165" mass="18424">METFATARLRASKLSLTDRDDLVALHLDPEVSRFLGGVRSPEATDAYIDTGLRHWADHGVGLWTLRDEDGAFTGRAALRYIELEDTREFEIAYALARDAWGRGLATEIATALVELWRTRCDPPELVGVVVKGNAGSETVLRKAGFAYERDARFHDADCGVFRLKR</sequence>
<dbReference type="PANTHER" id="PTHR43792">
    <property type="entry name" value="GNAT FAMILY, PUTATIVE (AFU_ORTHOLOGUE AFUA_3G00765)-RELATED-RELATED"/>
    <property type="match status" value="1"/>
</dbReference>
<dbReference type="Gene3D" id="3.40.630.30">
    <property type="match status" value="1"/>
</dbReference>
<dbReference type="InterPro" id="IPR000182">
    <property type="entry name" value="GNAT_dom"/>
</dbReference>
<reference evidence="2 3" key="1">
    <citation type="submission" date="2022-04" db="EMBL/GenBank/DDBJ databases">
        <title>Genome sequence of soybean root-associated Caulobacter segnis RL271.</title>
        <authorList>
            <person name="Longley R."/>
            <person name="Bonito G."/>
            <person name="Trigodet F."/>
            <person name="Crosson S."/>
            <person name="Fiebig A."/>
        </authorList>
    </citation>
    <scope>NUCLEOTIDE SEQUENCE [LARGE SCALE GENOMIC DNA]</scope>
    <source>
        <strain evidence="2 3">RL271</strain>
    </source>
</reference>
<dbReference type="Pfam" id="PF13302">
    <property type="entry name" value="Acetyltransf_3"/>
    <property type="match status" value="1"/>
</dbReference>
<feature type="domain" description="N-acetyltransferase" evidence="1">
    <location>
        <begin position="9"/>
        <end position="165"/>
    </location>
</feature>
<dbReference type="PANTHER" id="PTHR43792:SF1">
    <property type="entry name" value="N-ACETYLTRANSFERASE DOMAIN-CONTAINING PROTEIN"/>
    <property type="match status" value="1"/>
</dbReference>
<keyword evidence="3" id="KW-1185">Reference proteome</keyword>
<dbReference type="SUPFAM" id="SSF55729">
    <property type="entry name" value="Acyl-CoA N-acyltransferases (Nat)"/>
    <property type="match status" value="1"/>
</dbReference>
<accession>A0ABY4ZWE7</accession>
<organism evidence="2 3">
    <name type="scientific">Caulobacter segnis</name>
    <dbReference type="NCBI Taxonomy" id="88688"/>
    <lineage>
        <taxon>Bacteria</taxon>
        <taxon>Pseudomonadati</taxon>
        <taxon>Pseudomonadota</taxon>
        <taxon>Alphaproteobacteria</taxon>
        <taxon>Caulobacterales</taxon>
        <taxon>Caulobacteraceae</taxon>
        <taxon>Caulobacter</taxon>
    </lineage>
</organism>
<dbReference type="InterPro" id="IPR016181">
    <property type="entry name" value="Acyl_CoA_acyltransferase"/>
</dbReference>
<evidence type="ECO:0000313" key="3">
    <source>
        <dbReference type="Proteomes" id="UP001057520"/>
    </source>
</evidence>
<name>A0ABY4ZWE7_9CAUL</name>
<evidence type="ECO:0000313" key="2">
    <source>
        <dbReference type="EMBL" id="USQ96312.1"/>
    </source>
</evidence>